<feature type="domain" description="Glyoxalase-like" evidence="1">
    <location>
        <begin position="5"/>
        <end position="177"/>
    </location>
</feature>
<dbReference type="AlphaFoldDB" id="A0A1I3RIC8"/>
<name>A0A1I3RIC8_9RHOB</name>
<dbReference type="Pfam" id="PF13468">
    <property type="entry name" value="Glyoxalase_3"/>
    <property type="match status" value="1"/>
</dbReference>
<protein>
    <submittedName>
        <fullName evidence="2">Glyoxalase-like domain-containing protein</fullName>
    </submittedName>
</protein>
<dbReference type="Proteomes" id="UP000183299">
    <property type="component" value="Unassembled WGS sequence"/>
</dbReference>
<dbReference type="SUPFAM" id="SSF54593">
    <property type="entry name" value="Glyoxalase/Bleomycin resistance protein/Dihydroxybiphenyl dioxygenase"/>
    <property type="match status" value="1"/>
</dbReference>
<keyword evidence="3" id="KW-1185">Reference proteome</keyword>
<evidence type="ECO:0000259" key="1">
    <source>
        <dbReference type="Pfam" id="PF13468"/>
    </source>
</evidence>
<dbReference type="GeneID" id="98664755"/>
<proteinExistence type="predicted"/>
<dbReference type="InterPro" id="IPR025870">
    <property type="entry name" value="Glyoxalase-like_dom"/>
</dbReference>
<sequence>MTYQIDHLVISAGDLEQGRDWAETLLGVEFGPRGEHQDMGTENRLVAMTRPDGEKAYLEVIAPDPKAQRPDFPRWFDLDNFGGPPKLTNWVVSCPDLEEAWELAPANVGRIMSFQRGDYAWRMIVPETGILPFDNCFPALIEWHSAHPVPKLPDPGLRFRRLKIAHPDAEGLRAVLAPFVSAMENVRIVQAQTPAMTAEIGTDSGEIWIA</sequence>
<evidence type="ECO:0000313" key="3">
    <source>
        <dbReference type="Proteomes" id="UP000183299"/>
    </source>
</evidence>
<dbReference type="EMBL" id="FORY01000005">
    <property type="protein sequence ID" value="SFJ45602.1"/>
    <property type="molecule type" value="Genomic_DNA"/>
</dbReference>
<dbReference type="InterPro" id="IPR029068">
    <property type="entry name" value="Glyas_Bleomycin-R_OHBP_Dase"/>
</dbReference>
<dbReference type="STRING" id="576117.SAMN04488138_10590"/>
<accession>A0A1I3RIC8</accession>
<dbReference type="OrthoDB" id="8451710at2"/>
<reference evidence="2 3" key="1">
    <citation type="submission" date="2016-10" db="EMBL/GenBank/DDBJ databases">
        <authorList>
            <person name="de Groot N.N."/>
        </authorList>
    </citation>
    <scope>NUCLEOTIDE SEQUENCE [LARGE SCALE GENOMIC DNA]</scope>
    <source>
        <strain evidence="2 3">CGMCC 1.8891</strain>
    </source>
</reference>
<dbReference type="Gene3D" id="3.10.180.10">
    <property type="entry name" value="2,3-Dihydroxybiphenyl 1,2-Dioxygenase, domain 1"/>
    <property type="match status" value="1"/>
</dbReference>
<gene>
    <name evidence="2" type="ORF">SAMN04488138_10590</name>
</gene>
<organism evidence="2 3">
    <name type="scientific">Celeribacter halophilus</name>
    <dbReference type="NCBI Taxonomy" id="576117"/>
    <lineage>
        <taxon>Bacteria</taxon>
        <taxon>Pseudomonadati</taxon>
        <taxon>Pseudomonadota</taxon>
        <taxon>Alphaproteobacteria</taxon>
        <taxon>Rhodobacterales</taxon>
        <taxon>Roseobacteraceae</taxon>
        <taxon>Celeribacter</taxon>
    </lineage>
</organism>
<evidence type="ECO:0000313" key="2">
    <source>
        <dbReference type="EMBL" id="SFJ45602.1"/>
    </source>
</evidence>
<dbReference type="RefSeq" id="WP_066599421.1">
    <property type="nucleotide sequence ID" value="NZ_FORY01000005.1"/>
</dbReference>